<dbReference type="InterPro" id="IPR001509">
    <property type="entry name" value="Epimerase_deHydtase"/>
</dbReference>
<dbReference type="PANTHER" id="PTHR11092:SF0">
    <property type="entry name" value="EPIMERASE FAMILY PROTEIN SDR39U1"/>
    <property type="match status" value="1"/>
</dbReference>
<organism evidence="4 5">
    <name type="scientific">Edwardsiella tarda</name>
    <dbReference type="NCBI Taxonomy" id="636"/>
    <lineage>
        <taxon>Bacteria</taxon>
        <taxon>Pseudomonadati</taxon>
        <taxon>Pseudomonadota</taxon>
        <taxon>Gammaproteobacteria</taxon>
        <taxon>Enterobacterales</taxon>
        <taxon>Hafniaceae</taxon>
        <taxon>Edwardsiella</taxon>
    </lineage>
</organism>
<dbReference type="Gene3D" id="3.40.50.720">
    <property type="entry name" value="NAD(P)-binding Rossmann-like Domain"/>
    <property type="match status" value="1"/>
</dbReference>
<dbReference type="STRING" id="636.AAW15_04950"/>
<dbReference type="Pfam" id="PF01370">
    <property type="entry name" value="Epimerase"/>
    <property type="match status" value="1"/>
</dbReference>
<evidence type="ECO:0000256" key="1">
    <source>
        <dbReference type="ARBA" id="ARBA00009353"/>
    </source>
</evidence>
<dbReference type="Proteomes" id="UP000219788">
    <property type="component" value="Unassembled WGS sequence"/>
</dbReference>
<proteinExistence type="inferred from homology"/>
<dbReference type="AlphaFoldDB" id="A0A2A7U194"/>
<dbReference type="CDD" id="cd05242">
    <property type="entry name" value="SDR_a8"/>
    <property type="match status" value="1"/>
</dbReference>
<protein>
    <submittedName>
        <fullName evidence="4">Epimerase</fullName>
    </submittedName>
</protein>
<name>A0A2A7U194_EDWTA</name>
<accession>A0A2A7U194</accession>
<gene>
    <name evidence="4" type="ORF">CRM76_09515</name>
</gene>
<dbReference type="PANTHER" id="PTHR11092">
    <property type="entry name" value="SUGAR NUCLEOTIDE EPIMERASE RELATED"/>
    <property type="match status" value="1"/>
</dbReference>
<sequence length="298" mass="32824">MEILITGATGLIGSALCARLQILGHQLTALTRDVTRARQRLGEAVTLLSSLDTLSTLDGYDAIINLAGEPIVDKRWSAAQKQRLCDSRWQITQRLASLIRASQRPPSVLLSGSAVGYYGNQDDTPLNEDDAPVDDFTHRLCVRWEALAREAESEQTRVCLMRTGIVLAPHGGALGRMLPLFRLGLGGELGSGHQYLSWIHIDDMINAILYLLDNPTLHGPFNMTAPYPVRNEQFVATLGEVLGRPTLMRVPALALRALLGEASLMLLGGQRVLPRRLEEAGFGFRYYDLREALDDIVK</sequence>
<evidence type="ECO:0000259" key="3">
    <source>
        <dbReference type="Pfam" id="PF08338"/>
    </source>
</evidence>
<reference evidence="5" key="1">
    <citation type="submission" date="2017-09" db="EMBL/GenBank/DDBJ databases">
        <title>FDA dAtabase for Regulatory Grade micrObial Sequences (FDA-ARGOS): Supporting development and validation of Infectious Disease Dx tests.</title>
        <authorList>
            <person name="Goldberg B."/>
            <person name="Campos J."/>
            <person name="Tallon L."/>
            <person name="Sadzewicz L."/>
            <person name="Ott S."/>
            <person name="Zhao X."/>
            <person name="Nagaraj S."/>
            <person name="Vavikolanu K."/>
            <person name="Aluvathingal J."/>
            <person name="Nadendla S."/>
            <person name="Geyer C."/>
            <person name="Sichtig H."/>
        </authorList>
    </citation>
    <scope>NUCLEOTIDE SEQUENCE [LARGE SCALE GENOMIC DNA]</scope>
    <source>
        <strain evidence="5">FDAARGOS_370</strain>
    </source>
</reference>
<dbReference type="OrthoDB" id="9801773at2"/>
<evidence type="ECO:0000313" key="4">
    <source>
        <dbReference type="EMBL" id="PEH72135.1"/>
    </source>
</evidence>
<dbReference type="EMBL" id="PDDV01000013">
    <property type="protein sequence ID" value="PEH72135.1"/>
    <property type="molecule type" value="Genomic_DNA"/>
</dbReference>
<dbReference type="NCBIfam" id="TIGR01777">
    <property type="entry name" value="yfcH"/>
    <property type="match status" value="1"/>
</dbReference>
<dbReference type="InterPro" id="IPR013549">
    <property type="entry name" value="DUF1731"/>
</dbReference>
<comment type="similarity">
    <text evidence="1">Belongs to the NAD(P)-dependent epimerase/dehydratase family. SDR39U1 subfamily.</text>
</comment>
<dbReference type="SUPFAM" id="SSF51735">
    <property type="entry name" value="NAD(P)-binding Rossmann-fold domains"/>
    <property type="match status" value="1"/>
</dbReference>
<dbReference type="InterPro" id="IPR010099">
    <property type="entry name" value="SDR39U1"/>
</dbReference>
<feature type="domain" description="NAD-dependent epimerase/dehydratase" evidence="2">
    <location>
        <begin position="3"/>
        <end position="216"/>
    </location>
</feature>
<feature type="domain" description="DUF1731" evidence="3">
    <location>
        <begin position="250"/>
        <end position="296"/>
    </location>
</feature>
<dbReference type="Pfam" id="PF08338">
    <property type="entry name" value="DUF1731"/>
    <property type="match status" value="1"/>
</dbReference>
<evidence type="ECO:0000259" key="2">
    <source>
        <dbReference type="Pfam" id="PF01370"/>
    </source>
</evidence>
<dbReference type="InterPro" id="IPR036291">
    <property type="entry name" value="NAD(P)-bd_dom_sf"/>
</dbReference>
<comment type="caution">
    <text evidence="4">The sequence shown here is derived from an EMBL/GenBank/DDBJ whole genome shotgun (WGS) entry which is preliminary data.</text>
</comment>
<dbReference type="RefSeq" id="WP_005288303.1">
    <property type="nucleotide sequence ID" value="NZ_CABKPF010000083.1"/>
</dbReference>
<evidence type="ECO:0000313" key="5">
    <source>
        <dbReference type="Proteomes" id="UP000219788"/>
    </source>
</evidence>